<organism evidence="1 2">
    <name type="scientific">Plectosphaerella plurivora</name>
    <dbReference type="NCBI Taxonomy" id="936078"/>
    <lineage>
        <taxon>Eukaryota</taxon>
        <taxon>Fungi</taxon>
        <taxon>Dikarya</taxon>
        <taxon>Ascomycota</taxon>
        <taxon>Pezizomycotina</taxon>
        <taxon>Sordariomycetes</taxon>
        <taxon>Hypocreomycetidae</taxon>
        <taxon>Glomerellales</taxon>
        <taxon>Plectosphaerellaceae</taxon>
        <taxon>Plectosphaerella</taxon>
    </lineage>
</organism>
<proteinExistence type="predicted"/>
<dbReference type="EMBL" id="JAGSXJ010000002">
    <property type="protein sequence ID" value="KAH6695049.1"/>
    <property type="molecule type" value="Genomic_DNA"/>
</dbReference>
<keyword evidence="2" id="KW-1185">Reference proteome</keyword>
<dbReference type="AlphaFoldDB" id="A0A9P8VJZ6"/>
<gene>
    <name evidence="1" type="ORF">F5X68DRAFT_257796</name>
</gene>
<evidence type="ECO:0000313" key="2">
    <source>
        <dbReference type="Proteomes" id="UP000770015"/>
    </source>
</evidence>
<comment type="caution">
    <text evidence="1">The sequence shown here is derived from an EMBL/GenBank/DDBJ whole genome shotgun (WGS) entry which is preliminary data.</text>
</comment>
<reference evidence="1" key="1">
    <citation type="journal article" date="2021" name="Nat. Commun.">
        <title>Genetic determinants of endophytism in the Arabidopsis root mycobiome.</title>
        <authorList>
            <person name="Mesny F."/>
            <person name="Miyauchi S."/>
            <person name="Thiergart T."/>
            <person name="Pickel B."/>
            <person name="Atanasova L."/>
            <person name="Karlsson M."/>
            <person name="Huettel B."/>
            <person name="Barry K.W."/>
            <person name="Haridas S."/>
            <person name="Chen C."/>
            <person name="Bauer D."/>
            <person name="Andreopoulos W."/>
            <person name="Pangilinan J."/>
            <person name="LaButti K."/>
            <person name="Riley R."/>
            <person name="Lipzen A."/>
            <person name="Clum A."/>
            <person name="Drula E."/>
            <person name="Henrissat B."/>
            <person name="Kohler A."/>
            <person name="Grigoriev I.V."/>
            <person name="Martin F.M."/>
            <person name="Hacquard S."/>
        </authorList>
    </citation>
    <scope>NUCLEOTIDE SEQUENCE</scope>
    <source>
        <strain evidence="1">MPI-SDFR-AT-0117</strain>
    </source>
</reference>
<dbReference type="Proteomes" id="UP000770015">
    <property type="component" value="Unassembled WGS sequence"/>
</dbReference>
<name>A0A9P8VJZ6_9PEZI</name>
<dbReference type="OrthoDB" id="3830579at2759"/>
<protein>
    <recommendedName>
        <fullName evidence="3">ABM domain-containing protein</fullName>
    </recommendedName>
</protein>
<accession>A0A9P8VJZ6</accession>
<sequence>MDPAMAAKLANAVTERLFIPVSGGVEDWKLQLKFFLQVLKNQQGYLRTRWGPWSEDLQRLELSIGWISIEAGDAFKKSKDYEEAMINFAPVLDGKPSSYYLRFKPLAPAAVINSPIVEAISFDNSTESEDAMRELVEKASTVEGCNGVASGYTLSEVEGKGKIFVAVIGWTSLDASKAAPKDLYYGTKKPEAHHVNFNFPIKGFRGL</sequence>
<evidence type="ECO:0008006" key="3">
    <source>
        <dbReference type="Google" id="ProtNLM"/>
    </source>
</evidence>
<evidence type="ECO:0000313" key="1">
    <source>
        <dbReference type="EMBL" id="KAH6695049.1"/>
    </source>
</evidence>
<dbReference type="Gene3D" id="3.30.70.100">
    <property type="match status" value="1"/>
</dbReference>